<feature type="coiled-coil region" evidence="10">
    <location>
        <begin position="431"/>
        <end position="461"/>
    </location>
</feature>
<dbReference type="InterPro" id="IPR005467">
    <property type="entry name" value="His_kinase_dom"/>
</dbReference>
<dbReference type="PROSITE" id="PS50109">
    <property type="entry name" value="HIS_KIN"/>
    <property type="match status" value="1"/>
</dbReference>
<name>A0ABZ0SEQ9_9GAMM</name>
<dbReference type="EMBL" id="CP121472">
    <property type="protein sequence ID" value="WPL19535.1"/>
    <property type="molecule type" value="Genomic_DNA"/>
</dbReference>
<protein>
    <recommendedName>
        <fullName evidence="3">histidine kinase</fullName>
        <ecNumber evidence="3">2.7.13.3</ecNumber>
    </recommendedName>
</protein>
<keyword evidence="11" id="KW-0812">Transmembrane</keyword>
<keyword evidence="14" id="KW-1185">Reference proteome</keyword>
<dbReference type="InterPro" id="IPR011622">
    <property type="entry name" value="7TMR_DISM_rcpt_extracell_dom2"/>
</dbReference>
<dbReference type="CDD" id="cd00082">
    <property type="entry name" value="HisKA"/>
    <property type="match status" value="1"/>
</dbReference>
<dbReference type="SUPFAM" id="SSF55874">
    <property type="entry name" value="ATPase domain of HSP90 chaperone/DNA topoisomerase II/histidine kinase"/>
    <property type="match status" value="1"/>
</dbReference>
<accession>A0ABZ0SEQ9</accession>
<dbReference type="SMART" id="SM00387">
    <property type="entry name" value="HATPase_c"/>
    <property type="match status" value="1"/>
</dbReference>
<evidence type="ECO:0000256" key="6">
    <source>
        <dbReference type="ARBA" id="ARBA00022679"/>
    </source>
</evidence>
<keyword evidence="9" id="KW-0067">ATP-binding</keyword>
<keyword evidence="7" id="KW-0547">Nucleotide-binding</keyword>
<evidence type="ECO:0000256" key="5">
    <source>
        <dbReference type="ARBA" id="ARBA00022553"/>
    </source>
</evidence>
<dbReference type="InterPro" id="IPR003661">
    <property type="entry name" value="HisK_dim/P_dom"/>
</dbReference>
<dbReference type="Gene3D" id="2.60.40.2380">
    <property type="match status" value="1"/>
</dbReference>
<comment type="catalytic activity">
    <reaction evidence="1">
        <text>ATP + protein L-histidine = ADP + protein N-phospho-L-histidine.</text>
        <dbReference type="EC" id="2.7.13.3"/>
    </reaction>
</comment>
<evidence type="ECO:0000313" key="13">
    <source>
        <dbReference type="EMBL" id="WPL19535.1"/>
    </source>
</evidence>
<evidence type="ECO:0000256" key="4">
    <source>
        <dbReference type="ARBA" id="ARBA00022475"/>
    </source>
</evidence>
<evidence type="ECO:0000313" key="14">
    <source>
        <dbReference type="Proteomes" id="UP001432180"/>
    </source>
</evidence>
<dbReference type="InterPro" id="IPR011623">
    <property type="entry name" value="7TMR_DISM_rcpt_extracell_dom1"/>
</dbReference>
<evidence type="ECO:0000259" key="12">
    <source>
        <dbReference type="PROSITE" id="PS50109"/>
    </source>
</evidence>
<organism evidence="13 14">
    <name type="scientific">Thiorhodovibrio winogradskyi</name>
    <dbReference type="NCBI Taxonomy" id="77007"/>
    <lineage>
        <taxon>Bacteria</taxon>
        <taxon>Pseudomonadati</taxon>
        <taxon>Pseudomonadota</taxon>
        <taxon>Gammaproteobacteria</taxon>
        <taxon>Chromatiales</taxon>
        <taxon>Chromatiaceae</taxon>
        <taxon>Thiorhodovibrio</taxon>
    </lineage>
</organism>
<evidence type="ECO:0000256" key="3">
    <source>
        <dbReference type="ARBA" id="ARBA00012438"/>
    </source>
</evidence>
<dbReference type="SUPFAM" id="SSF47384">
    <property type="entry name" value="Homodimeric domain of signal transducing histidine kinase"/>
    <property type="match status" value="1"/>
</dbReference>
<keyword evidence="6 13" id="KW-0808">Transferase</keyword>
<evidence type="ECO:0000256" key="9">
    <source>
        <dbReference type="ARBA" id="ARBA00022840"/>
    </source>
</evidence>
<feature type="transmembrane region" description="Helical" evidence="11">
    <location>
        <begin position="204"/>
        <end position="224"/>
    </location>
</feature>
<dbReference type="RefSeq" id="WP_328985278.1">
    <property type="nucleotide sequence ID" value="NZ_CP121472.1"/>
</dbReference>
<dbReference type="InterPro" id="IPR036097">
    <property type="entry name" value="HisK_dim/P_sf"/>
</dbReference>
<dbReference type="Pfam" id="PF02518">
    <property type="entry name" value="HATPase_c"/>
    <property type="match status" value="1"/>
</dbReference>
<dbReference type="GO" id="GO:0004673">
    <property type="term" value="F:protein histidine kinase activity"/>
    <property type="evidence" value="ECO:0007669"/>
    <property type="project" value="UniProtKB-EC"/>
</dbReference>
<dbReference type="Gene3D" id="3.30.565.10">
    <property type="entry name" value="Histidine kinase-like ATPase, C-terminal domain"/>
    <property type="match status" value="1"/>
</dbReference>
<reference evidence="13 14" key="1">
    <citation type="journal article" date="2023" name="Microorganisms">
        <title>Thiorhodovibrio frisius and Trv. litoralis spp. nov., Two Novel Members from a Clade of Fastidious Purple Sulfur Bacteria That Exhibit Unique Red-Shifted Light-Harvesting Capabilities.</title>
        <authorList>
            <person name="Methner A."/>
            <person name="Kuzyk S.B."/>
            <person name="Petersen J."/>
            <person name="Bauer S."/>
            <person name="Brinkmann H."/>
            <person name="Sichau K."/>
            <person name="Wanner G."/>
            <person name="Wolf J."/>
            <person name="Neumann-Schaal M."/>
            <person name="Henke P."/>
            <person name="Tank M."/>
            <person name="Sproer C."/>
            <person name="Bunk B."/>
            <person name="Overmann J."/>
        </authorList>
    </citation>
    <scope>NUCLEOTIDE SEQUENCE [LARGE SCALE GENOMIC DNA]</scope>
    <source>
        <strain evidence="13 14">DSM 6702</strain>
    </source>
</reference>
<evidence type="ECO:0000256" key="1">
    <source>
        <dbReference type="ARBA" id="ARBA00000085"/>
    </source>
</evidence>
<sequence>MSDAYNDSPRKSAAARLLFVLIGLLLTAPVQARAQPQHQFAINLATLPQSLAGHLHFLDDPEGTQTFAAVLRAWQQGQFQSLPGHLGRGYTDGVSWLALRLTNPSETPQDAELRLNPSYLNEVDIYVQQGGDDQRPADYRTVSLGDHAPVLEMPLIAPAMRLPLHLPPHGQQLIFIRVRTTSSHSLHGDVLSVRDANRASQQHIAIHSAYLGVAISLAIINLLLAKRLRSWVHLLYGSYLLSLFLSSFGHFGLLRLFWPAQTHHLSDVLVGSSFGLGVTLISGFGIALFDTRRFHPWVHRFLHLEIALGLVTVLVSASRFYGQVAQVLVLTGLVLVLMLPWLAWQMIRRGEVAQGRLFLLAFSMSVLGAVITFAGLLGLMPSGAVTHYALHATSVIHMIVMMRGLSERILAAEAALRLAAQHAESDALRLAARMTEDLAENQRALEQALAAERRIRAEQARFIDTISHEYRTPLSIIRTHLDVLHAKGVIGAPRMQALANALKRLNAIFDQAPQAHRSGRPPEPQIQPVALPPIIEALLGELRQLHPNHPVDVQPAPGPAVVLGDPTLIRIALRNLLENAAKYQVPQPQAPLIRLRITTDAHQLMLSLGNPCDPHLLPPRDQLFERFVRGRSRTQGGIGLGLSITRDLVENMGGEIRLQDSPPDWFEIALRLPLADSG</sequence>
<keyword evidence="8 13" id="KW-0418">Kinase</keyword>
<feature type="transmembrane region" description="Helical" evidence="11">
    <location>
        <begin position="357"/>
        <end position="379"/>
    </location>
</feature>
<feature type="transmembrane region" description="Helical" evidence="11">
    <location>
        <begin position="270"/>
        <end position="289"/>
    </location>
</feature>
<evidence type="ECO:0000256" key="8">
    <source>
        <dbReference type="ARBA" id="ARBA00022777"/>
    </source>
</evidence>
<gene>
    <name evidence="13" type="primary">arlS</name>
    <name evidence="13" type="ORF">Thiowin_04668</name>
</gene>
<proteinExistence type="predicted"/>
<dbReference type="Pfam" id="PF07696">
    <property type="entry name" value="7TMR-DISMED2"/>
    <property type="match status" value="1"/>
</dbReference>
<keyword evidence="11" id="KW-1133">Transmembrane helix</keyword>
<feature type="transmembrane region" description="Helical" evidence="11">
    <location>
        <begin position="327"/>
        <end position="345"/>
    </location>
</feature>
<dbReference type="InterPro" id="IPR036890">
    <property type="entry name" value="HATPase_C_sf"/>
</dbReference>
<evidence type="ECO:0000256" key="2">
    <source>
        <dbReference type="ARBA" id="ARBA00004651"/>
    </source>
</evidence>
<dbReference type="InterPro" id="IPR050980">
    <property type="entry name" value="2C_sensor_his_kinase"/>
</dbReference>
<evidence type="ECO:0000256" key="7">
    <source>
        <dbReference type="ARBA" id="ARBA00022741"/>
    </source>
</evidence>
<dbReference type="Gene3D" id="1.10.287.130">
    <property type="match status" value="1"/>
</dbReference>
<keyword evidence="11" id="KW-0472">Membrane</keyword>
<keyword evidence="4" id="KW-1003">Cell membrane</keyword>
<keyword evidence="5" id="KW-0597">Phosphoprotein</keyword>
<dbReference type="InterPro" id="IPR004358">
    <property type="entry name" value="Sig_transdc_His_kin-like_C"/>
</dbReference>
<feature type="transmembrane region" description="Helical" evidence="11">
    <location>
        <begin position="236"/>
        <end position="258"/>
    </location>
</feature>
<feature type="domain" description="Histidine kinase" evidence="12">
    <location>
        <begin position="465"/>
        <end position="676"/>
    </location>
</feature>
<dbReference type="InterPro" id="IPR003594">
    <property type="entry name" value="HATPase_dom"/>
</dbReference>
<evidence type="ECO:0000256" key="11">
    <source>
        <dbReference type="SAM" id="Phobius"/>
    </source>
</evidence>
<dbReference type="PRINTS" id="PR00344">
    <property type="entry name" value="BCTRLSENSOR"/>
</dbReference>
<dbReference type="Proteomes" id="UP001432180">
    <property type="component" value="Chromosome"/>
</dbReference>
<keyword evidence="10" id="KW-0175">Coiled coil</keyword>
<evidence type="ECO:0000256" key="10">
    <source>
        <dbReference type="SAM" id="Coils"/>
    </source>
</evidence>
<comment type="subcellular location">
    <subcellularLocation>
        <location evidence="2">Cell membrane</location>
        <topology evidence="2">Multi-pass membrane protein</topology>
    </subcellularLocation>
</comment>
<feature type="transmembrane region" description="Helical" evidence="11">
    <location>
        <begin position="301"/>
        <end position="321"/>
    </location>
</feature>
<dbReference type="EC" id="2.7.13.3" evidence="3"/>
<dbReference type="PANTHER" id="PTHR44936:SF10">
    <property type="entry name" value="SENSOR PROTEIN RSTB"/>
    <property type="match status" value="1"/>
</dbReference>
<dbReference type="Pfam" id="PF07695">
    <property type="entry name" value="7TMR-DISM_7TM"/>
    <property type="match status" value="1"/>
</dbReference>
<dbReference type="PANTHER" id="PTHR44936">
    <property type="entry name" value="SENSOR PROTEIN CREC"/>
    <property type="match status" value="1"/>
</dbReference>